<dbReference type="OrthoDB" id="1524985at2"/>
<comment type="caution">
    <text evidence="2">The sequence shown here is derived from an EMBL/GenBank/DDBJ whole genome shotgun (WGS) entry which is preliminary data.</text>
</comment>
<dbReference type="EMBL" id="RAPN01000005">
    <property type="protein sequence ID" value="RKD86209.1"/>
    <property type="molecule type" value="Genomic_DNA"/>
</dbReference>
<dbReference type="PANTHER" id="PTHR28008">
    <property type="entry name" value="DOMAIN PROTEIN, PUTATIVE (AFU_ORTHOLOGUE AFUA_3G10980)-RELATED"/>
    <property type="match status" value="1"/>
</dbReference>
<accession>A0A419VVL6</accession>
<evidence type="ECO:0000313" key="3">
    <source>
        <dbReference type="Proteomes" id="UP000283387"/>
    </source>
</evidence>
<keyword evidence="1" id="KW-1133">Transmembrane helix</keyword>
<feature type="transmembrane region" description="Helical" evidence="1">
    <location>
        <begin position="74"/>
        <end position="96"/>
    </location>
</feature>
<feature type="transmembrane region" description="Helical" evidence="1">
    <location>
        <begin position="50"/>
        <end position="67"/>
    </location>
</feature>
<keyword evidence="1" id="KW-0812">Transmembrane</keyword>
<keyword evidence="3" id="KW-1185">Reference proteome</keyword>
<evidence type="ECO:0000256" key="1">
    <source>
        <dbReference type="SAM" id="Phobius"/>
    </source>
</evidence>
<dbReference type="AlphaFoldDB" id="A0A419VVL6"/>
<dbReference type="Proteomes" id="UP000283387">
    <property type="component" value="Unassembled WGS sequence"/>
</dbReference>
<dbReference type="PANTHER" id="PTHR28008:SF1">
    <property type="entry name" value="DOMAIN PROTEIN, PUTATIVE (AFU_ORTHOLOGUE AFUA_3G10980)-RELATED"/>
    <property type="match status" value="1"/>
</dbReference>
<evidence type="ECO:0000313" key="2">
    <source>
        <dbReference type="EMBL" id="RKD86209.1"/>
    </source>
</evidence>
<gene>
    <name evidence="2" type="ORF">BC643_4526</name>
</gene>
<proteinExistence type="predicted"/>
<reference evidence="2 3" key="1">
    <citation type="submission" date="2018-09" db="EMBL/GenBank/DDBJ databases">
        <title>Genomic Encyclopedia of Archaeal and Bacterial Type Strains, Phase II (KMG-II): from individual species to whole genera.</title>
        <authorList>
            <person name="Goeker M."/>
        </authorList>
    </citation>
    <scope>NUCLEOTIDE SEQUENCE [LARGE SCALE GENOMIC DNA]</scope>
    <source>
        <strain evidence="2 3">DSM 27148</strain>
    </source>
</reference>
<sequence length="131" mass="14721">MLENNFIPGIRNAKITQVFTIAWGIMILILCLMPASDLPKVERIPNLDKIVHFTLYFVLSVSELITIKLQKTKINSAFVIIGFFLGSFLIEVLQGILPFNRSFSMLDLVANLSGLLGGLLFYRFVISEKIA</sequence>
<protein>
    <submittedName>
        <fullName evidence="2">VanZ like protein</fullName>
    </submittedName>
</protein>
<feature type="transmembrane region" description="Helical" evidence="1">
    <location>
        <begin position="108"/>
        <end position="126"/>
    </location>
</feature>
<name>A0A419VVL6_9BACT</name>
<keyword evidence="1" id="KW-0472">Membrane</keyword>
<organism evidence="2 3">
    <name type="scientific">Mangrovibacterium diazotrophicum</name>
    <dbReference type="NCBI Taxonomy" id="1261403"/>
    <lineage>
        <taxon>Bacteria</taxon>
        <taxon>Pseudomonadati</taxon>
        <taxon>Bacteroidota</taxon>
        <taxon>Bacteroidia</taxon>
        <taxon>Marinilabiliales</taxon>
        <taxon>Prolixibacteraceae</taxon>
        <taxon>Mangrovibacterium</taxon>
    </lineage>
</organism>
<feature type="transmembrane region" description="Helical" evidence="1">
    <location>
        <begin position="15"/>
        <end position="35"/>
    </location>
</feature>